<dbReference type="EMBL" id="JADNYJ010000236">
    <property type="protein sequence ID" value="KAF8873455.1"/>
    <property type="molecule type" value="Genomic_DNA"/>
</dbReference>
<feature type="compositionally biased region" description="Polar residues" evidence="1">
    <location>
        <begin position="240"/>
        <end position="254"/>
    </location>
</feature>
<reference evidence="2" key="1">
    <citation type="submission" date="2020-11" db="EMBL/GenBank/DDBJ databases">
        <authorList>
            <consortium name="DOE Joint Genome Institute"/>
            <person name="Ahrendt S."/>
            <person name="Riley R."/>
            <person name="Andreopoulos W."/>
            <person name="LaButti K."/>
            <person name="Pangilinan J."/>
            <person name="Ruiz-duenas F.J."/>
            <person name="Barrasa J.M."/>
            <person name="Sanchez-Garcia M."/>
            <person name="Camarero S."/>
            <person name="Miyauchi S."/>
            <person name="Serrano A."/>
            <person name="Linde D."/>
            <person name="Babiker R."/>
            <person name="Drula E."/>
            <person name="Ayuso-Fernandez I."/>
            <person name="Pacheco R."/>
            <person name="Padilla G."/>
            <person name="Ferreira P."/>
            <person name="Barriuso J."/>
            <person name="Kellner H."/>
            <person name="Castanera R."/>
            <person name="Alfaro M."/>
            <person name="Ramirez L."/>
            <person name="Pisabarro A.G."/>
            <person name="Kuo A."/>
            <person name="Tritt A."/>
            <person name="Lipzen A."/>
            <person name="He G."/>
            <person name="Yan M."/>
            <person name="Ng V."/>
            <person name="Cullen D."/>
            <person name="Martin F."/>
            <person name="Rosso M.-N."/>
            <person name="Henrissat B."/>
            <person name="Hibbett D."/>
            <person name="Martinez A.T."/>
            <person name="Grigoriev I.V."/>
        </authorList>
    </citation>
    <scope>NUCLEOTIDE SEQUENCE</scope>
    <source>
        <strain evidence="2">AH 44721</strain>
    </source>
</reference>
<dbReference type="Proteomes" id="UP000724874">
    <property type="component" value="Unassembled WGS sequence"/>
</dbReference>
<sequence>MSTDFDTHTDSSSELKWSDNADATNFLEYEGDLDTTSSTKTDGDTEEEYSAGTKSMVDRGISSDDEDMEQVDPDPVVKAKARRRQKMAVVQEDEEDMMLVDEDPVVKTKSKKKAEEDSHNPVVKSKSKKRQKKTSVVQEDEEVMMAVDECQVKKSKMNGKVRATGMIEEDVEDALVNLESDSEYQYNWDLCTDYNVEGTLADDTSRVEADEESITGAALDLDTAAAEDDMDDSLFGNLVNEGSNGVQNTQLQSPPSHPIKDPPAADIWLTPRTPKAGKH</sequence>
<feature type="compositionally biased region" description="Acidic residues" evidence="1">
    <location>
        <begin position="91"/>
        <end position="103"/>
    </location>
</feature>
<feature type="compositionally biased region" description="Acidic residues" evidence="1">
    <location>
        <begin position="63"/>
        <end position="72"/>
    </location>
</feature>
<feature type="region of interest" description="Disordered" evidence="1">
    <location>
        <begin position="230"/>
        <end position="279"/>
    </location>
</feature>
<feature type="compositionally biased region" description="Basic and acidic residues" evidence="1">
    <location>
        <begin position="1"/>
        <end position="19"/>
    </location>
</feature>
<accession>A0A9P5TG39</accession>
<evidence type="ECO:0000313" key="3">
    <source>
        <dbReference type="Proteomes" id="UP000724874"/>
    </source>
</evidence>
<feature type="region of interest" description="Disordered" evidence="1">
    <location>
        <begin position="1"/>
        <end position="137"/>
    </location>
</feature>
<evidence type="ECO:0000256" key="1">
    <source>
        <dbReference type="SAM" id="MobiDB-lite"/>
    </source>
</evidence>
<protein>
    <submittedName>
        <fullName evidence="2">Uncharacterized protein</fullName>
    </submittedName>
</protein>
<evidence type="ECO:0000313" key="2">
    <source>
        <dbReference type="EMBL" id="KAF8873455.1"/>
    </source>
</evidence>
<name>A0A9P5TG39_GYMJU</name>
<organism evidence="2 3">
    <name type="scientific">Gymnopilus junonius</name>
    <name type="common">Spectacular rustgill mushroom</name>
    <name type="synonym">Gymnopilus spectabilis subsp. junonius</name>
    <dbReference type="NCBI Taxonomy" id="109634"/>
    <lineage>
        <taxon>Eukaryota</taxon>
        <taxon>Fungi</taxon>
        <taxon>Dikarya</taxon>
        <taxon>Basidiomycota</taxon>
        <taxon>Agaricomycotina</taxon>
        <taxon>Agaricomycetes</taxon>
        <taxon>Agaricomycetidae</taxon>
        <taxon>Agaricales</taxon>
        <taxon>Agaricineae</taxon>
        <taxon>Hymenogastraceae</taxon>
        <taxon>Gymnopilus</taxon>
    </lineage>
</organism>
<proteinExistence type="predicted"/>
<keyword evidence="3" id="KW-1185">Reference proteome</keyword>
<comment type="caution">
    <text evidence="2">The sequence shown here is derived from an EMBL/GenBank/DDBJ whole genome shotgun (WGS) entry which is preliminary data.</text>
</comment>
<dbReference type="AlphaFoldDB" id="A0A9P5TG39"/>
<gene>
    <name evidence="2" type="ORF">CPB84DRAFT_1753253</name>
</gene>